<dbReference type="EMBL" id="KZ824944">
    <property type="protein sequence ID" value="RAH72267.1"/>
    <property type="molecule type" value="Genomic_DNA"/>
</dbReference>
<evidence type="ECO:0000313" key="1">
    <source>
        <dbReference type="EMBL" id="RAH72267.1"/>
    </source>
</evidence>
<keyword evidence="2" id="KW-1185">Reference proteome</keyword>
<proteinExistence type="predicted"/>
<organism evidence="1 2">
    <name type="scientific">Aspergillus aculeatinus CBS 121060</name>
    <dbReference type="NCBI Taxonomy" id="1448322"/>
    <lineage>
        <taxon>Eukaryota</taxon>
        <taxon>Fungi</taxon>
        <taxon>Dikarya</taxon>
        <taxon>Ascomycota</taxon>
        <taxon>Pezizomycotina</taxon>
        <taxon>Eurotiomycetes</taxon>
        <taxon>Eurotiomycetidae</taxon>
        <taxon>Eurotiales</taxon>
        <taxon>Aspergillaceae</taxon>
        <taxon>Aspergillus</taxon>
        <taxon>Aspergillus subgen. Circumdati</taxon>
    </lineage>
</organism>
<dbReference type="Proteomes" id="UP000249661">
    <property type="component" value="Unassembled WGS sequence"/>
</dbReference>
<gene>
    <name evidence="1" type="ORF">BO66DRAFT_399596</name>
</gene>
<protein>
    <submittedName>
        <fullName evidence="1">PQ loop repeat protein</fullName>
    </submittedName>
</protein>
<sequence>MDSLSLQCGQLDSPDYKNFILSIENSNKINDSNPKPSSLIVFGILLSYLPQHIRIISLKSSFGISPYFVLLGTTSGSSALANVVSQQQSLHDMSCCKQISGLGCFSALLGILQVGTQCLCFFLILFLFVLFFPRHQHYGIDHRRTTPTYRTALTVAGICIVHALVMLITTLAVGLRRPEALQSWSNFCGVLAALLASVQYFPQIYTTVRLRCVGSLSIPMMCIQTPGSLVWAGSLAARLGRAGWSTWGVLIVTACLQGTLLALGVWFEYLGPDKGHGHDDEGDASNKNPANGGTGPARGVEAEDGEGGQGRDHPSEETPLLGG</sequence>
<evidence type="ECO:0000313" key="2">
    <source>
        <dbReference type="Proteomes" id="UP000249661"/>
    </source>
</evidence>
<reference evidence="1" key="1">
    <citation type="submission" date="2018-02" db="EMBL/GenBank/DDBJ databases">
        <title>The genomes of Aspergillus section Nigri reveals drivers in fungal speciation.</title>
        <authorList>
            <consortium name="DOE Joint Genome Institute"/>
            <person name="Vesth T.C."/>
            <person name="Nybo J."/>
            <person name="Theobald S."/>
            <person name="Brandl J."/>
            <person name="Frisvad J.C."/>
            <person name="Nielsen K.F."/>
            <person name="Lyhne E.K."/>
            <person name="Kogle M.E."/>
            <person name="Kuo A."/>
            <person name="Riley R."/>
            <person name="Clum A."/>
            <person name="Nolan M."/>
            <person name="Lipzen A."/>
            <person name="Salamov A."/>
            <person name="Henrissat B."/>
            <person name="Wiebenga A."/>
            <person name="De vries R.P."/>
            <person name="Grigoriev I.V."/>
            <person name="Mortensen U.H."/>
            <person name="Andersen M.R."/>
            <person name="Baker S.E."/>
        </authorList>
    </citation>
    <scope>NUCLEOTIDE SEQUENCE</scope>
    <source>
        <strain evidence="1">CBS 121060</strain>
    </source>
</reference>
<name>A0ACD1HF73_9EURO</name>
<accession>A0ACD1HF73</accession>